<reference evidence="1 2" key="1">
    <citation type="journal article" date="2022" name="DNA Res.">
        <title>Chromosomal-level genome assembly of the orchid tree Bauhinia variegata (Leguminosae; Cercidoideae) supports the allotetraploid origin hypothesis of Bauhinia.</title>
        <authorList>
            <person name="Zhong Y."/>
            <person name="Chen Y."/>
            <person name="Zheng D."/>
            <person name="Pang J."/>
            <person name="Liu Y."/>
            <person name="Luo S."/>
            <person name="Meng S."/>
            <person name="Qian L."/>
            <person name="Wei D."/>
            <person name="Dai S."/>
            <person name="Zhou R."/>
        </authorList>
    </citation>
    <scope>NUCLEOTIDE SEQUENCE [LARGE SCALE GENOMIC DNA]</scope>
    <source>
        <strain evidence="1">BV-YZ2020</strain>
    </source>
</reference>
<accession>A0ACB9KML6</accession>
<evidence type="ECO:0000313" key="2">
    <source>
        <dbReference type="Proteomes" id="UP000828941"/>
    </source>
</evidence>
<comment type="caution">
    <text evidence="1">The sequence shown here is derived from an EMBL/GenBank/DDBJ whole genome shotgun (WGS) entry which is preliminary data.</text>
</comment>
<gene>
    <name evidence="1" type="ORF">L6164_032014</name>
</gene>
<evidence type="ECO:0000313" key="1">
    <source>
        <dbReference type="EMBL" id="KAI4298458.1"/>
    </source>
</evidence>
<sequence>MAPLSNQRGSRTERTQDGLQVSNSSISVSKKKWSNLMPLFVALVVIAEIGFLGRLDMAKNVAMVDSWADVFYRRREVAAVGDLEISIFGANQNSETGSCEDWLEREDAVTYSRDFSKEPILVVGAEQEWRSCSVGCRFGFDGVKADAQFGLPHKAGTATILRSMESAQYYAENNIEMARRKGYGIVMTTSLSSDVPVGYFSWAEYDIMAPVQQKTETALAAAFISNCGARNFRLQALEALEKENIKIDSYGGCHQNRDGNVKKVEALKHYKFSLAFENSNEEDYVTEKFFQSLVAGSVPVVVGAPNIEDFAPSPGSVLHIKELADVKSVADTMRYLAENPEAYNKSLRWKYEGPSDSFKALVDMAAVHSSCRLCIHLATMVREKEEKSPDFKKRPCKCTRGSETVYHIYVRERGRFEMESVYLRSSKLTLESMKSAVISKFKSLNHVPAWKEERPESIGGGTELKVHRIYPVGLTQRQALYTFRFKGDADFRSHLETNPCAKFEVIFV</sequence>
<name>A0ACB9KML6_BAUVA</name>
<dbReference type="EMBL" id="CM039438">
    <property type="protein sequence ID" value="KAI4298458.1"/>
    <property type="molecule type" value="Genomic_DNA"/>
</dbReference>
<organism evidence="1 2">
    <name type="scientific">Bauhinia variegata</name>
    <name type="common">Purple orchid tree</name>
    <name type="synonym">Phanera variegata</name>
    <dbReference type="NCBI Taxonomy" id="167791"/>
    <lineage>
        <taxon>Eukaryota</taxon>
        <taxon>Viridiplantae</taxon>
        <taxon>Streptophyta</taxon>
        <taxon>Embryophyta</taxon>
        <taxon>Tracheophyta</taxon>
        <taxon>Spermatophyta</taxon>
        <taxon>Magnoliopsida</taxon>
        <taxon>eudicotyledons</taxon>
        <taxon>Gunneridae</taxon>
        <taxon>Pentapetalae</taxon>
        <taxon>rosids</taxon>
        <taxon>fabids</taxon>
        <taxon>Fabales</taxon>
        <taxon>Fabaceae</taxon>
        <taxon>Cercidoideae</taxon>
        <taxon>Cercideae</taxon>
        <taxon>Bauhiniinae</taxon>
        <taxon>Bauhinia</taxon>
    </lineage>
</organism>
<dbReference type="Proteomes" id="UP000828941">
    <property type="component" value="Chromosome 13"/>
</dbReference>
<keyword evidence="2" id="KW-1185">Reference proteome</keyword>
<protein>
    <submittedName>
        <fullName evidence="1">Uncharacterized protein</fullName>
    </submittedName>
</protein>
<proteinExistence type="predicted"/>